<feature type="domain" description="SusD-like N-terminal" evidence="8">
    <location>
        <begin position="20"/>
        <end position="214"/>
    </location>
</feature>
<dbReference type="InterPro" id="IPR011990">
    <property type="entry name" value="TPR-like_helical_dom_sf"/>
</dbReference>
<feature type="signal peptide" evidence="6">
    <location>
        <begin position="1"/>
        <end position="21"/>
    </location>
</feature>
<evidence type="ECO:0000256" key="4">
    <source>
        <dbReference type="ARBA" id="ARBA00023136"/>
    </source>
</evidence>
<dbReference type="Proteomes" id="UP000646484">
    <property type="component" value="Unassembled WGS sequence"/>
</dbReference>
<keyword evidence="5" id="KW-0998">Cell outer membrane</keyword>
<dbReference type="Pfam" id="PF07980">
    <property type="entry name" value="SusD_RagB"/>
    <property type="match status" value="1"/>
</dbReference>
<dbReference type="InterPro" id="IPR033985">
    <property type="entry name" value="SusD-like_N"/>
</dbReference>
<evidence type="ECO:0000256" key="5">
    <source>
        <dbReference type="ARBA" id="ARBA00023237"/>
    </source>
</evidence>
<organism evidence="9 10">
    <name type="scientific">Butyricimonas hominis</name>
    <dbReference type="NCBI Taxonomy" id="2763032"/>
    <lineage>
        <taxon>Bacteria</taxon>
        <taxon>Pseudomonadati</taxon>
        <taxon>Bacteroidota</taxon>
        <taxon>Bacteroidia</taxon>
        <taxon>Bacteroidales</taxon>
        <taxon>Odoribacteraceae</taxon>
        <taxon>Butyricimonas</taxon>
    </lineage>
</organism>
<dbReference type="Pfam" id="PF14322">
    <property type="entry name" value="SusD-like_3"/>
    <property type="match status" value="1"/>
</dbReference>
<evidence type="ECO:0000313" key="10">
    <source>
        <dbReference type="Proteomes" id="UP000646484"/>
    </source>
</evidence>
<comment type="similarity">
    <text evidence="2">Belongs to the SusD family.</text>
</comment>
<evidence type="ECO:0000256" key="1">
    <source>
        <dbReference type="ARBA" id="ARBA00004442"/>
    </source>
</evidence>
<accession>A0ABR7D655</accession>
<comment type="subcellular location">
    <subcellularLocation>
        <location evidence="1">Cell outer membrane</location>
    </subcellularLocation>
</comment>
<gene>
    <name evidence="9" type="ORF">H8S64_20120</name>
</gene>
<dbReference type="EMBL" id="JACOOH010000010">
    <property type="protein sequence ID" value="MBC5623407.1"/>
    <property type="molecule type" value="Genomic_DNA"/>
</dbReference>
<feature type="chain" id="PRO_5046541150" evidence="6">
    <location>
        <begin position="22"/>
        <end position="650"/>
    </location>
</feature>
<evidence type="ECO:0000259" key="8">
    <source>
        <dbReference type="Pfam" id="PF14322"/>
    </source>
</evidence>
<protein>
    <submittedName>
        <fullName evidence="9">RagB/SusD family nutrient uptake outer membrane protein</fullName>
    </submittedName>
</protein>
<evidence type="ECO:0000256" key="3">
    <source>
        <dbReference type="ARBA" id="ARBA00022729"/>
    </source>
</evidence>
<evidence type="ECO:0000313" key="9">
    <source>
        <dbReference type="EMBL" id="MBC5623407.1"/>
    </source>
</evidence>
<dbReference type="RefSeq" id="WP_186978468.1">
    <property type="nucleotide sequence ID" value="NZ_JACOOH010000010.1"/>
</dbReference>
<reference evidence="9 10" key="1">
    <citation type="submission" date="2020-08" db="EMBL/GenBank/DDBJ databases">
        <title>Genome public.</title>
        <authorList>
            <person name="Liu C."/>
            <person name="Sun Q."/>
        </authorList>
    </citation>
    <scope>NUCLEOTIDE SEQUENCE [LARGE SCALE GENOMIC DNA]</scope>
    <source>
        <strain evidence="9 10">NSJ-56</strain>
    </source>
</reference>
<evidence type="ECO:0000259" key="7">
    <source>
        <dbReference type="Pfam" id="PF07980"/>
    </source>
</evidence>
<evidence type="ECO:0000256" key="6">
    <source>
        <dbReference type="SAM" id="SignalP"/>
    </source>
</evidence>
<keyword evidence="10" id="KW-1185">Reference proteome</keyword>
<sequence>MKHFYSLLLILTILFPGCNYLDVVPDNDIETIETIFEKRDQAENWFKFCHTFLMPYTTSIISNPAYTGADEVVAGDFIRQQFAYNWAGFYIGDGLQMTADPYGNIWRKDAAYNAIRYCNTFLEKIGGVYNMEEQEKVLWIAEIKALKAHYYFELLRRYGPIILVPKNVATNAGIGEMKQPRAPFDTCVEEIVTLLDEAMKDLPPMNQKSVSRRAYHSLESAAALKAMALFYAASPLFNGNPALANFTSKSGENFFNPTPDREKWKRAAEAVDTALMICLENGKKLISNKTDGAVEDDRGLRDIMLDIEESSLARNFESSEAIFMIQYENRATTSWTRWTRPYFRSGTPDYNADLIGCIAPSIKMVEMYYTEHGVPIDEDRTWDYSSRYQIGKETDTKYRNVVLLDADSVLRLHLRREPRFYAHIAADRCYFQRGETIHAENDLVRAYQGERFGTLYTRISNSQAQNLTGYYMKKGSRSSQSNLDYKNTFSNEEACVLIRLADLYLMKAEAWNEYLEIPDKEHVYDPLNAVRERAGIPDVEEAWQNYSTDPGKVRTKVGMRQIIRQEWNVEFAFEGRRFWNLRRWLTAAEELNAKLYGWLVTGKTQRQFYNNFEGPVVVWSKRQFIAPRDYLFPIRSEEILISGCEQNPNW</sequence>
<keyword evidence="4" id="KW-0472">Membrane</keyword>
<comment type="caution">
    <text evidence="9">The sequence shown here is derived from an EMBL/GenBank/DDBJ whole genome shotgun (WGS) entry which is preliminary data.</text>
</comment>
<dbReference type="SUPFAM" id="SSF48452">
    <property type="entry name" value="TPR-like"/>
    <property type="match status" value="1"/>
</dbReference>
<keyword evidence="3 6" id="KW-0732">Signal</keyword>
<feature type="domain" description="RagB/SusD" evidence="7">
    <location>
        <begin position="320"/>
        <end position="650"/>
    </location>
</feature>
<dbReference type="Gene3D" id="1.25.40.390">
    <property type="match status" value="1"/>
</dbReference>
<name>A0ABR7D655_9BACT</name>
<dbReference type="InterPro" id="IPR012944">
    <property type="entry name" value="SusD_RagB_dom"/>
</dbReference>
<proteinExistence type="inferred from homology"/>
<evidence type="ECO:0000256" key="2">
    <source>
        <dbReference type="ARBA" id="ARBA00006275"/>
    </source>
</evidence>